<keyword evidence="3 6" id="KW-0812">Transmembrane</keyword>
<feature type="transmembrane region" description="Helical" evidence="6">
    <location>
        <begin position="727"/>
        <end position="747"/>
    </location>
</feature>
<feature type="transmembrane region" description="Helical" evidence="6">
    <location>
        <begin position="299"/>
        <end position="322"/>
    </location>
</feature>
<feature type="transmembrane region" description="Helical" evidence="6">
    <location>
        <begin position="656"/>
        <end position="678"/>
    </location>
</feature>
<dbReference type="AlphaFoldDB" id="A0A5S9QZV6"/>
<evidence type="ECO:0000256" key="4">
    <source>
        <dbReference type="ARBA" id="ARBA00022989"/>
    </source>
</evidence>
<dbReference type="SUPFAM" id="SSF82866">
    <property type="entry name" value="Multidrug efflux transporter AcrB transmembrane domain"/>
    <property type="match status" value="2"/>
</dbReference>
<feature type="transmembrane region" description="Helical" evidence="6">
    <location>
        <begin position="342"/>
        <end position="363"/>
    </location>
</feature>
<dbReference type="PANTHER" id="PTHR33406">
    <property type="entry name" value="MEMBRANE PROTEIN MJ1562-RELATED"/>
    <property type="match status" value="1"/>
</dbReference>
<evidence type="ECO:0000313" key="8">
    <source>
        <dbReference type="EMBL" id="CAA0124746.1"/>
    </source>
</evidence>
<organism evidence="8 9">
    <name type="scientific">BD1-7 clade bacterium</name>
    <dbReference type="NCBI Taxonomy" id="2029982"/>
    <lineage>
        <taxon>Bacteria</taxon>
        <taxon>Pseudomonadati</taxon>
        <taxon>Pseudomonadota</taxon>
        <taxon>Gammaproteobacteria</taxon>
        <taxon>Cellvibrionales</taxon>
        <taxon>Spongiibacteraceae</taxon>
        <taxon>BD1-7 clade</taxon>
    </lineage>
</organism>
<name>A0A5S9QZV6_9GAMM</name>
<dbReference type="InterPro" id="IPR000731">
    <property type="entry name" value="SSD"/>
</dbReference>
<feature type="transmembrane region" description="Helical" evidence="6">
    <location>
        <begin position="24"/>
        <end position="47"/>
    </location>
</feature>
<dbReference type="OrthoDB" id="9803781at2"/>
<evidence type="ECO:0000256" key="1">
    <source>
        <dbReference type="ARBA" id="ARBA00004651"/>
    </source>
</evidence>
<keyword evidence="9" id="KW-1185">Reference proteome</keyword>
<feature type="transmembrane region" description="Helical" evidence="6">
    <location>
        <begin position="243"/>
        <end position="261"/>
    </location>
</feature>
<dbReference type="Pfam" id="PF03176">
    <property type="entry name" value="MMPL"/>
    <property type="match status" value="1"/>
</dbReference>
<feature type="transmembrane region" description="Helical" evidence="6">
    <location>
        <begin position="631"/>
        <end position="649"/>
    </location>
</feature>
<sequence>MGTPPNTYLQRAFRSWADFSYRHAIWVIVATGLIMIAMILSMANLTMDTSVEARLHKDDPIRQHFDTFQAHFGSDDVIVVSLDTDNGVDEIAIANIAALQKLLESTVPYVDEITSTINARYTYGVDGELIVEELLEDYPQVGFKQRWPQKTLENYLIASPNYYNRLISAQGSALALIVEFQRRVKDPESGQFVAIDQDKKDEAVRAIREQLNSFGDRTDTRTLLAGNPVIQETLNRLILSDTGLTTGLAFTLTLLFLFVFFRRVSGMLIPLAVINGSLIVAIGMMALTGTPYTLTMGSLPAILVAIGVADSVHILSLFYRYYTDYGVKKEAVLNAVSVSAPAVLLTSLTTGAGFLSFVAADLASITDLGIFTAIAVFTALILSVTLIPALLAVSRIKPVNQNLRALQWVSTLTNACVRVSVDHARVISALAVIALIAGGWHATQLRFSDDILAVFPLDAPIVGDQLRYDAEYHGAGNFEVLIDSRVDKGVLAPEFLNKLERLSDALTHTHIAGVEFDTPYSVLNIIKETHKALNDNDSGAYVIPDQANVIAQELLIFEISNRDDLLDVVDSDFRYARLTLKMTYADGVVYYEVLGEIYKLLISEFGENSAVVTGLTALLGESIPRALSSMLKSYAIALVTIIILMGIMMKSLRIGLVSMIPNLLPIVLVMNVMVFVDWPLDQTTISVGAIALGLVVDDTLHYLFHFKQAYQNRNTVARSAMISVRDCGPALLITTIIYSSASFGNIVSSIKSFQMFGTTLALITVLALLIDLLVTPALLVVMFGGKEKRRSGVSVEEEVHRHVPIRIAD</sequence>
<proteinExistence type="predicted"/>
<feature type="domain" description="SSD" evidence="7">
    <location>
        <begin position="277"/>
        <end position="393"/>
    </location>
</feature>
<feature type="transmembrane region" description="Helical" evidence="6">
    <location>
        <begin position="684"/>
        <end position="706"/>
    </location>
</feature>
<evidence type="ECO:0000256" key="2">
    <source>
        <dbReference type="ARBA" id="ARBA00022475"/>
    </source>
</evidence>
<evidence type="ECO:0000256" key="5">
    <source>
        <dbReference type="ARBA" id="ARBA00023136"/>
    </source>
</evidence>
<feature type="transmembrane region" description="Helical" evidence="6">
    <location>
        <begin position="370"/>
        <end position="393"/>
    </location>
</feature>
<evidence type="ECO:0000256" key="3">
    <source>
        <dbReference type="ARBA" id="ARBA00022692"/>
    </source>
</evidence>
<gene>
    <name evidence="8" type="ORF">OPDIPICF_03221</name>
</gene>
<accession>A0A5S9QZV6</accession>
<evidence type="ECO:0000313" key="9">
    <source>
        <dbReference type="Proteomes" id="UP000441399"/>
    </source>
</evidence>
<dbReference type="InterPro" id="IPR050545">
    <property type="entry name" value="Mycobact_MmpL"/>
</dbReference>
<keyword evidence="5 6" id="KW-0472">Membrane</keyword>
<keyword evidence="4 6" id="KW-1133">Transmembrane helix</keyword>
<dbReference type="PANTHER" id="PTHR33406:SF12">
    <property type="entry name" value="BLR2997 PROTEIN"/>
    <property type="match status" value="1"/>
</dbReference>
<comment type="subcellular location">
    <subcellularLocation>
        <location evidence="1">Cell membrane</location>
        <topology evidence="1">Multi-pass membrane protein</topology>
    </subcellularLocation>
</comment>
<evidence type="ECO:0000259" key="7">
    <source>
        <dbReference type="PROSITE" id="PS50156"/>
    </source>
</evidence>
<dbReference type="PROSITE" id="PS50156">
    <property type="entry name" value="SSD"/>
    <property type="match status" value="1"/>
</dbReference>
<protein>
    <recommendedName>
        <fullName evidence="7">SSD domain-containing protein</fullName>
    </recommendedName>
</protein>
<reference evidence="8 9" key="1">
    <citation type="submission" date="2019-11" db="EMBL/GenBank/DDBJ databases">
        <authorList>
            <person name="Holert J."/>
        </authorList>
    </citation>
    <scope>NUCLEOTIDE SEQUENCE [LARGE SCALE GENOMIC DNA]</scope>
    <source>
        <strain evidence="8">SB11_3</strain>
    </source>
</reference>
<dbReference type="GO" id="GO:0005886">
    <property type="term" value="C:plasma membrane"/>
    <property type="evidence" value="ECO:0007669"/>
    <property type="project" value="UniProtKB-SubCell"/>
</dbReference>
<evidence type="ECO:0000256" key="6">
    <source>
        <dbReference type="SAM" id="Phobius"/>
    </source>
</evidence>
<dbReference type="InterPro" id="IPR004869">
    <property type="entry name" value="MMPL_dom"/>
</dbReference>
<feature type="transmembrane region" description="Helical" evidence="6">
    <location>
        <begin position="759"/>
        <end position="781"/>
    </location>
</feature>
<dbReference type="Proteomes" id="UP000441399">
    <property type="component" value="Unassembled WGS sequence"/>
</dbReference>
<dbReference type="EMBL" id="CACSIO010000060">
    <property type="protein sequence ID" value="CAA0124746.1"/>
    <property type="molecule type" value="Genomic_DNA"/>
</dbReference>
<feature type="transmembrane region" description="Helical" evidence="6">
    <location>
        <begin position="267"/>
        <end position="287"/>
    </location>
</feature>
<dbReference type="Gene3D" id="1.20.1640.10">
    <property type="entry name" value="Multidrug efflux transporter AcrB transmembrane domain"/>
    <property type="match status" value="2"/>
</dbReference>
<keyword evidence="2" id="KW-1003">Cell membrane</keyword>